<gene>
    <name evidence="6" type="ORF">NPRO_14090</name>
</gene>
<dbReference type="GO" id="GO:0009055">
    <property type="term" value="F:electron transfer activity"/>
    <property type="evidence" value="ECO:0007669"/>
    <property type="project" value="InterPro"/>
</dbReference>
<evidence type="ECO:0000256" key="2">
    <source>
        <dbReference type="ARBA" id="ARBA00022723"/>
    </source>
</evidence>
<keyword evidence="1 4" id="KW-0349">Heme</keyword>
<evidence type="ECO:0000256" key="3">
    <source>
        <dbReference type="ARBA" id="ARBA00023004"/>
    </source>
</evidence>
<dbReference type="GO" id="GO:0046872">
    <property type="term" value="F:metal ion binding"/>
    <property type="evidence" value="ECO:0007669"/>
    <property type="project" value="UniProtKB-KW"/>
</dbReference>
<evidence type="ECO:0000256" key="1">
    <source>
        <dbReference type="ARBA" id="ARBA00022617"/>
    </source>
</evidence>
<dbReference type="InterPro" id="IPR036909">
    <property type="entry name" value="Cyt_c-like_dom_sf"/>
</dbReference>
<dbReference type="KEGG" id="npy:NPRO_14090"/>
<evidence type="ECO:0000313" key="6">
    <source>
        <dbReference type="EMBL" id="BBO23814.1"/>
    </source>
</evidence>
<dbReference type="PANTHER" id="PTHR40394">
    <property type="entry name" value="LIPOPROTEIN-RELATED"/>
    <property type="match status" value="1"/>
</dbReference>
<protein>
    <submittedName>
        <fullName evidence="6">Quinol:cytochrome c oxidoreductase monoheme cytochrome subunit</fullName>
    </submittedName>
</protein>
<dbReference type="GO" id="GO:0020037">
    <property type="term" value="F:heme binding"/>
    <property type="evidence" value="ECO:0007669"/>
    <property type="project" value="InterPro"/>
</dbReference>
<dbReference type="PANTHER" id="PTHR40394:SF2">
    <property type="entry name" value="QUINOL:CYTOCHROME C OXIDOREDUCTASE MEMBRANE PROTEIN"/>
    <property type="match status" value="1"/>
</dbReference>
<dbReference type="EMBL" id="AP021858">
    <property type="protein sequence ID" value="BBO23814.1"/>
    <property type="molecule type" value="Genomic_DNA"/>
</dbReference>
<dbReference type="PROSITE" id="PS51007">
    <property type="entry name" value="CYTC"/>
    <property type="match status" value="1"/>
</dbReference>
<accession>A0A809SED0</accession>
<dbReference type="Gene3D" id="1.10.760.10">
    <property type="entry name" value="Cytochrome c-like domain"/>
    <property type="match status" value="1"/>
</dbReference>
<dbReference type="AlphaFoldDB" id="A0A809SED0"/>
<evidence type="ECO:0000313" key="7">
    <source>
        <dbReference type="Proteomes" id="UP000662873"/>
    </source>
</evidence>
<sequence>MKIHTKVLGSAVFLVLAIGCSKDDMWIQAKAPRLGETAFFQDGQAARMPVEGTVPRGSFSEDTLLHEGLEDGKPAERFPFPVDRKILEAGRVNFDIHCMPCHGKLGNGDGIIVQRGYARPRPLYHPEVLAKPVGELYREFVSGVQKTSQAQPDILAGTGYSLDDVVHPVLSRKLKPEERWEVLAWIRVLQFSGSFDYDSLTPDEQLKLGSQTTTRSDVSER</sequence>
<feature type="domain" description="Cytochrome c" evidence="5">
    <location>
        <begin position="85"/>
        <end position="190"/>
    </location>
</feature>
<reference evidence="6" key="1">
    <citation type="journal article" name="DNA Res.">
        <title>The physiological potential of anammox bacteria as revealed by their core genome structure.</title>
        <authorList>
            <person name="Okubo T."/>
            <person name="Toyoda A."/>
            <person name="Fukuhara K."/>
            <person name="Uchiyama I."/>
            <person name="Harigaya Y."/>
            <person name="Kuroiwa M."/>
            <person name="Suzuki T."/>
            <person name="Murakami Y."/>
            <person name="Suwa Y."/>
            <person name="Takami H."/>
        </authorList>
    </citation>
    <scope>NUCLEOTIDE SEQUENCE</scope>
    <source>
        <strain evidence="6">317325-2</strain>
    </source>
</reference>
<organism evidence="6 7">
    <name type="scientific">Candidatus Nitrosymbiomonas proteolyticus</name>
    <dbReference type="NCBI Taxonomy" id="2608984"/>
    <lineage>
        <taxon>Bacteria</taxon>
        <taxon>Bacillati</taxon>
        <taxon>Armatimonadota</taxon>
        <taxon>Armatimonadota incertae sedis</taxon>
        <taxon>Candidatus Nitrosymbiomonas</taxon>
    </lineage>
</organism>
<dbReference type="SUPFAM" id="SSF46626">
    <property type="entry name" value="Cytochrome c"/>
    <property type="match status" value="1"/>
</dbReference>
<keyword evidence="2 4" id="KW-0479">Metal-binding</keyword>
<dbReference type="PROSITE" id="PS51257">
    <property type="entry name" value="PROKAR_LIPOPROTEIN"/>
    <property type="match status" value="1"/>
</dbReference>
<dbReference type="InterPro" id="IPR009056">
    <property type="entry name" value="Cyt_c-like_dom"/>
</dbReference>
<name>A0A809SED0_9BACT</name>
<evidence type="ECO:0000259" key="5">
    <source>
        <dbReference type="PROSITE" id="PS51007"/>
    </source>
</evidence>
<evidence type="ECO:0000256" key="4">
    <source>
        <dbReference type="PROSITE-ProRule" id="PRU00433"/>
    </source>
</evidence>
<keyword evidence="3 4" id="KW-0408">Iron</keyword>
<proteinExistence type="predicted"/>
<dbReference type="Proteomes" id="UP000662873">
    <property type="component" value="Chromosome"/>
</dbReference>